<dbReference type="Proteomes" id="UP000501690">
    <property type="component" value="Linkage Group LG3"/>
</dbReference>
<accession>A0A4D6LB78</accession>
<reference evidence="1 2" key="1">
    <citation type="submission" date="2019-04" db="EMBL/GenBank/DDBJ databases">
        <title>An improved genome assembly and genetic linkage map for asparagus bean, Vigna unguiculata ssp. sesquipedialis.</title>
        <authorList>
            <person name="Xia Q."/>
            <person name="Zhang R."/>
            <person name="Dong Y."/>
        </authorList>
    </citation>
    <scope>NUCLEOTIDE SEQUENCE [LARGE SCALE GENOMIC DNA]</scope>
    <source>
        <tissue evidence="1">Leaf</tissue>
    </source>
</reference>
<organism evidence="1 2">
    <name type="scientific">Vigna unguiculata</name>
    <name type="common">Cowpea</name>
    <dbReference type="NCBI Taxonomy" id="3917"/>
    <lineage>
        <taxon>Eukaryota</taxon>
        <taxon>Viridiplantae</taxon>
        <taxon>Streptophyta</taxon>
        <taxon>Embryophyta</taxon>
        <taxon>Tracheophyta</taxon>
        <taxon>Spermatophyta</taxon>
        <taxon>Magnoliopsida</taxon>
        <taxon>eudicotyledons</taxon>
        <taxon>Gunneridae</taxon>
        <taxon>Pentapetalae</taxon>
        <taxon>rosids</taxon>
        <taxon>fabids</taxon>
        <taxon>Fabales</taxon>
        <taxon>Fabaceae</taxon>
        <taxon>Papilionoideae</taxon>
        <taxon>50 kb inversion clade</taxon>
        <taxon>NPAAA clade</taxon>
        <taxon>indigoferoid/millettioid clade</taxon>
        <taxon>Phaseoleae</taxon>
        <taxon>Vigna</taxon>
    </lineage>
</organism>
<evidence type="ECO:0000313" key="2">
    <source>
        <dbReference type="Proteomes" id="UP000501690"/>
    </source>
</evidence>
<keyword evidence="2" id="KW-1185">Reference proteome</keyword>
<protein>
    <submittedName>
        <fullName evidence="1">Uncharacterized protein</fullName>
    </submittedName>
</protein>
<dbReference type="AlphaFoldDB" id="A0A4D6LB78"/>
<sequence>MDGEEHEVLGCVGEEEDGGGGLWWQTRVKEVVACDGDEVQCMVHVCVWHRLRNRCLCIEEFDTSYDTGGGVACIRQSCQRSCVSVLVVKVVVGADGFFAGTHSTLMALLLLFFMLPLSISAYGSGGSDTDYDTGVVGWKSCLSSPELRRSCVSVLVVKVVAGADGFFTGVEALRSLCDLMRSGVVWICIAGGRWRKFCFMGLSTPPSTS</sequence>
<dbReference type="EMBL" id="CP039347">
    <property type="protein sequence ID" value="QCD85808.1"/>
    <property type="molecule type" value="Genomic_DNA"/>
</dbReference>
<gene>
    <name evidence="1" type="ORF">DEO72_LG3g329</name>
</gene>
<proteinExistence type="predicted"/>
<name>A0A4D6LB78_VIGUN</name>
<evidence type="ECO:0000313" key="1">
    <source>
        <dbReference type="EMBL" id="QCD85808.1"/>
    </source>
</evidence>